<dbReference type="OrthoDB" id="8000572at2"/>
<evidence type="ECO:0000313" key="2">
    <source>
        <dbReference type="EMBL" id="RXF72898.1"/>
    </source>
</evidence>
<dbReference type="AlphaFoldDB" id="A0A4Q0MHC6"/>
<evidence type="ECO:0000256" key="1">
    <source>
        <dbReference type="SAM" id="MobiDB-lite"/>
    </source>
</evidence>
<reference evidence="2 3" key="1">
    <citation type="submission" date="2018-12" db="EMBL/GenBank/DDBJ databases">
        <title>bacterium Hansschlegelia zhihuaiae S113.</title>
        <authorList>
            <person name="He J."/>
        </authorList>
    </citation>
    <scope>NUCLEOTIDE SEQUENCE [LARGE SCALE GENOMIC DNA]</scope>
    <source>
        <strain evidence="2 3">S 113</strain>
    </source>
</reference>
<gene>
    <name evidence="2" type="ORF">EK403_12135</name>
</gene>
<feature type="region of interest" description="Disordered" evidence="1">
    <location>
        <begin position="41"/>
        <end position="63"/>
    </location>
</feature>
<keyword evidence="3" id="KW-1185">Reference proteome</keyword>
<protein>
    <submittedName>
        <fullName evidence="2">Uncharacterized protein</fullName>
    </submittedName>
</protein>
<name>A0A4Q0MHC6_9HYPH</name>
<dbReference type="Proteomes" id="UP000289708">
    <property type="component" value="Unassembled WGS sequence"/>
</dbReference>
<sequence length="63" mass="6866">MGLVLAFDSAPRPPSRQSARRRDTAGSADILLFTGVRYERHGVQQAPQAERPTHSSGHVTPVQ</sequence>
<organism evidence="2 3">
    <name type="scientific">Hansschlegelia zhihuaiae</name>
    <dbReference type="NCBI Taxonomy" id="405005"/>
    <lineage>
        <taxon>Bacteria</taxon>
        <taxon>Pseudomonadati</taxon>
        <taxon>Pseudomonadota</taxon>
        <taxon>Alphaproteobacteria</taxon>
        <taxon>Hyphomicrobiales</taxon>
        <taxon>Methylopilaceae</taxon>
        <taxon>Hansschlegelia</taxon>
    </lineage>
</organism>
<proteinExistence type="predicted"/>
<comment type="caution">
    <text evidence="2">The sequence shown here is derived from an EMBL/GenBank/DDBJ whole genome shotgun (WGS) entry which is preliminary data.</text>
</comment>
<dbReference type="RefSeq" id="WP_128777759.1">
    <property type="nucleotide sequence ID" value="NZ_RYFI01000011.1"/>
</dbReference>
<evidence type="ECO:0000313" key="3">
    <source>
        <dbReference type="Proteomes" id="UP000289708"/>
    </source>
</evidence>
<feature type="compositionally biased region" description="Polar residues" evidence="1">
    <location>
        <begin position="54"/>
        <end position="63"/>
    </location>
</feature>
<feature type="region of interest" description="Disordered" evidence="1">
    <location>
        <begin position="1"/>
        <end position="27"/>
    </location>
</feature>
<accession>A0A4Q0MHC6</accession>
<dbReference type="EMBL" id="RYFI01000011">
    <property type="protein sequence ID" value="RXF72898.1"/>
    <property type="molecule type" value="Genomic_DNA"/>
</dbReference>